<dbReference type="PANTHER" id="PTHR48267:SF1">
    <property type="entry name" value="BILIRUBIN OXIDASE"/>
    <property type="match status" value="1"/>
</dbReference>
<sequence length="115" mass="12836">MLIYHPVHIHLMNFQVVNRRVIDSSGMDYAAEGTKTPITIDDAVLVAPEESGWKDTITVNANTIVTVAGRLAKQTGRVMYHCHILDHEDEGMMRPFVVVPSAINEINNMTQMNMG</sequence>
<dbReference type="InterPro" id="IPR008972">
    <property type="entry name" value="Cupredoxin"/>
</dbReference>
<feature type="domain" description="Plastocyanin-like" evidence="3">
    <location>
        <begin position="4"/>
        <end position="100"/>
    </location>
</feature>
<dbReference type="GO" id="GO:0005507">
    <property type="term" value="F:copper ion binding"/>
    <property type="evidence" value="ECO:0007669"/>
    <property type="project" value="InterPro"/>
</dbReference>
<dbReference type="Proteomes" id="UP000181942">
    <property type="component" value="Unassembled WGS sequence"/>
</dbReference>
<protein>
    <submittedName>
        <fullName evidence="4">Multicopper oxidase</fullName>
    </submittedName>
</protein>
<dbReference type="SUPFAM" id="SSF49503">
    <property type="entry name" value="Cupredoxins"/>
    <property type="match status" value="1"/>
</dbReference>
<dbReference type="Gene3D" id="2.60.40.420">
    <property type="entry name" value="Cupredoxins - blue copper proteins"/>
    <property type="match status" value="1"/>
</dbReference>
<dbReference type="InterPro" id="IPR002355">
    <property type="entry name" value="Cu_oxidase_Cu_BS"/>
</dbReference>
<organism evidence="4 5">
    <name type="scientific">Streptomyces mirabilis</name>
    <dbReference type="NCBI Taxonomy" id="68239"/>
    <lineage>
        <taxon>Bacteria</taxon>
        <taxon>Bacillati</taxon>
        <taxon>Actinomycetota</taxon>
        <taxon>Actinomycetes</taxon>
        <taxon>Kitasatosporales</taxon>
        <taxon>Streptomycetaceae</taxon>
        <taxon>Streptomyces</taxon>
    </lineage>
</organism>
<dbReference type="Pfam" id="PF07731">
    <property type="entry name" value="Cu-oxidase_2"/>
    <property type="match status" value="1"/>
</dbReference>
<dbReference type="GO" id="GO:0016491">
    <property type="term" value="F:oxidoreductase activity"/>
    <property type="evidence" value="ECO:0007669"/>
    <property type="project" value="InterPro"/>
</dbReference>
<evidence type="ECO:0000256" key="1">
    <source>
        <dbReference type="ARBA" id="ARBA00010609"/>
    </source>
</evidence>
<reference evidence="4 5" key="1">
    <citation type="submission" date="2016-10" db="EMBL/GenBank/DDBJ databases">
        <authorList>
            <person name="de Groot N.N."/>
        </authorList>
    </citation>
    <scope>NUCLEOTIDE SEQUENCE [LARGE SCALE GENOMIC DNA]</scope>
    <source>
        <strain evidence="4 5">OK461</strain>
    </source>
</reference>
<gene>
    <name evidence="4" type="ORF">SAMN02787118_11460</name>
</gene>
<dbReference type="PROSITE" id="PS00080">
    <property type="entry name" value="MULTICOPPER_OXIDASE2"/>
    <property type="match status" value="1"/>
</dbReference>
<comment type="similarity">
    <text evidence="1">Belongs to the multicopper oxidase family.</text>
</comment>
<dbReference type="AlphaFoldDB" id="A0A1I2MXE8"/>
<dbReference type="PANTHER" id="PTHR48267">
    <property type="entry name" value="CUPREDOXIN SUPERFAMILY PROTEIN"/>
    <property type="match status" value="1"/>
</dbReference>
<evidence type="ECO:0000313" key="5">
    <source>
        <dbReference type="Proteomes" id="UP000181942"/>
    </source>
</evidence>
<proteinExistence type="inferred from homology"/>
<evidence type="ECO:0000256" key="2">
    <source>
        <dbReference type="ARBA" id="ARBA00022723"/>
    </source>
</evidence>
<dbReference type="InterPro" id="IPR045087">
    <property type="entry name" value="Cu-oxidase_fam"/>
</dbReference>
<dbReference type="InterPro" id="IPR011706">
    <property type="entry name" value="Cu-oxidase_C"/>
</dbReference>
<keyword evidence="2" id="KW-0479">Metal-binding</keyword>
<name>A0A1I2MXE8_9ACTN</name>
<accession>A0A1I2MXE8</accession>
<dbReference type="EMBL" id="FONR01000014">
    <property type="protein sequence ID" value="SFF96103.1"/>
    <property type="molecule type" value="Genomic_DNA"/>
</dbReference>
<evidence type="ECO:0000313" key="4">
    <source>
        <dbReference type="EMBL" id="SFF96103.1"/>
    </source>
</evidence>
<evidence type="ECO:0000259" key="3">
    <source>
        <dbReference type="Pfam" id="PF07731"/>
    </source>
</evidence>